<dbReference type="EMBL" id="JARIHO010000103">
    <property type="protein sequence ID" value="KAJ7303690.1"/>
    <property type="molecule type" value="Genomic_DNA"/>
</dbReference>
<comment type="caution">
    <text evidence="2">The sequence shown here is derived from an EMBL/GenBank/DDBJ whole genome shotgun (WGS) entry which is preliminary data.</text>
</comment>
<keyword evidence="1" id="KW-1133">Transmembrane helix</keyword>
<name>A0AAD6Z2G6_9AGAR</name>
<keyword evidence="1" id="KW-0472">Membrane</keyword>
<evidence type="ECO:0000313" key="3">
    <source>
        <dbReference type="Proteomes" id="UP001218218"/>
    </source>
</evidence>
<feature type="transmembrane region" description="Helical" evidence="1">
    <location>
        <begin position="581"/>
        <end position="606"/>
    </location>
</feature>
<evidence type="ECO:0000313" key="2">
    <source>
        <dbReference type="EMBL" id="KAJ7303690.1"/>
    </source>
</evidence>
<sequence>MTLYTVSIVYLPPPPQAANGEASATALPLPAVADQPVDAVLSSARAPLLPPGLPISIKYDLRSSADPTAADLGKTFIPEFAGLEGNYATLRVTVQGVTVANLPTLVKANAAHHGRPVPGTEHWWEFENPWFWEHPTYWYKSDSRILTTFDVADQAVRTWVEHACALPEAALPNIETYLGFPHAETTHSLTNPRQEALFTQAPPQALHQQFQDAVKRGRTFGVIFLDLVTARALRQLHRNCAKNFVNMEAHQIGWKLLARYPVHHELDSMAQRRVKATVYEASALHLAGRSDASPYSGEIAVEYRWVVDGTNPSTAPKLAKDAALSALLATYYAGQARKGRTLEITQPDQTIQPQPNPGPVLSSTVHPVSLRRTVAWLLGKLWILTSFGAPLDFIERLDTRHEMYRSGHETAEDWAEFIQQIISERQNANTVSGLILAAAGAFLAIPDLVDFARFPTIVSTGFVLSSIVLGFNYRISEQLMAFPKVVDLRRTQNDKNNIRLLGSVLNAQITLLNLSVLSFFVSVFAQVLFAAGTSTTVTAGTGADTIIIGSAQCTADLESSGSTPPTISSQGNTVPNSGSNALIFVPHVFSALAAGFFGITAIYLFYINWRKSIRPPSYPN</sequence>
<reference evidence="2" key="1">
    <citation type="submission" date="2023-03" db="EMBL/GenBank/DDBJ databases">
        <title>Massive genome expansion in bonnet fungi (Mycena s.s.) driven by repeated elements and novel gene families across ecological guilds.</title>
        <authorList>
            <consortium name="Lawrence Berkeley National Laboratory"/>
            <person name="Harder C.B."/>
            <person name="Miyauchi S."/>
            <person name="Viragh M."/>
            <person name="Kuo A."/>
            <person name="Thoen E."/>
            <person name="Andreopoulos B."/>
            <person name="Lu D."/>
            <person name="Skrede I."/>
            <person name="Drula E."/>
            <person name="Henrissat B."/>
            <person name="Morin E."/>
            <person name="Kohler A."/>
            <person name="Barry K."/>
            <person name="LaButti K."/>
            <person name="Morin E."/>
            <person name="Salamov A."/>
            <person name="Lipzen A."/>
            <person name="Mereny Z."/>
            <person name="Hegedus B."/>
            <person name="Baldrian P."/>
            <person name="Stursova M."/>
            <person name="Weitz H."/>
            <person name="Taylor A."/>
            <person name="Grigoriev I.V."/>
            <person name="Nagy L.G."/>
            <person name="Martin F."/>
            <person name="Kauserud H."/>
        </authorList>
    </citation>
    <scope>NUCLEOTIDE SEQUENCE</scope>
    <source>
        <strain evidence="2">CBHHK002</strain>
    </source>
</reference>
<proteinExistence type="predicted"/>
<feature type="transmembrane region" description="Helical" evidence="1">
    <location>
        <begin position="451"/>
        <end position="471"/>
    </location>
</feature>
<evidence type="ECO:0000256" key="1">
    <source>
        <dbReference type="SAM" id="Phobius"/>
    </source>
</evidence>
<organism evidence="2 3">
    <name type="scientific">Mycena albidolilacea</name>
    <dbReference type="NCBI Taxonomy" id="1033008"/>
    <lineage>
        <taxon>Eukaryota</taxon>
        <taxon>Fungi</taxon>
        <taxon>Dikarya</taxon>
        <taxon>Basidiomycota</taxon>
        <taxon>Agaricomycotina</taxon>
        <taxon>Agaricomycetes</taxon>
        <taxon>Agaricomycetidae</taxon>
        <taxon>Agaricales</taxon>
        <taxon>Marasmiineae</taxon>
        <taxon>Mycenaceae</taxon>
        <taxon>Mycena</taxon>
    </lineage>
</organism>
<dbReference type="Proteomes" id="UP001218218">
    <property type="component" value="Unassembled WGS sequence"/>
</dbReference>
<gene>
    <name evidence="2" type="ORF">DFH08DRAFT_986081</name>
</gene>
<accession>A0AAD6Z2G6</accession>
<keyword evidence="1" id="KW-0812">Transmembrane</keyword>
<keyword evidence="3" id="KW-1185">Reference proteome</keyword>
<dbReference type="AlphaFoldDB" id="A0AAD6Z2G6"/>
<protein>
    <submittedName>
        <fullName evidence="2">Uncharacterized protein</fullName>
    </submittedName>
</protein>
<feature type="transmembrane region" description="Helical" evidence="1">
    <location>
        <begin position="509"/>
        <end position="531"/>
    </location>
</feature>